<dbReference type="SUPFAM" id="SSF55785">
    <property type="entry name" value="PYP-like sensor domain (PAS domain)"/>
    <property type="match status" value="1"/>
</dbReference>
<dbReference type="SUPFAM" id="SSF55073">
    <property type="entry name" value="Nucleotide cyclase"/>
    <property type="match status" value="1"/>
</dbReference>
<evidence type="ECO:0000256" key="1">
    <source>
        <dbReference type="ARBA" id="ARBA00012528"/>
    </source>
</evidence>
<dbReference type="InterPro" id="IPR043128">
    <property type="entry name" value="Rev_trsase/Diguanyl_cyclase"/>
</dbReference>
<dbReference type="Pfam" id="PF00990">
    <property type="entry name" value="GGDEF"/>
    <property type="match status" value="1"/>
</dbReference>
<dbReference type="Proteomes" id="UP000182276">
    <property type="component" value="Unassembled WGS sequence"/>
</dbReference>
<dbReference type="EC" id="2.7.7.65" evidence="1"/>
<organism evidence="6 7">
    <name type="scientific">Stutzerimonas balearica DSM 6083</name>
    <dbReference type="NCBI Taxonomy" id="1123016"/>
    <lineage>
        <taxon>Bacteria</taxon>
        <taxon>Pseudomonadati</taxon>
        <taxon>Pseudomonadota</taxon>
        <taxon>Gammaproteobacteria</taxon>
        <taxon>Pseudomonadales</taxon>
        <taxon>Pseudomonadaceae</taxon>
        <taxon>Stutzerimonas</taxon>
    </lineage>
</organism>
<dbReference type="Gene3D" id="3.30.70.270">
    <property type="match status" value="1"/>
</dbReference>
<dbReference type="SMART" id="SM00267">
    <property type="entry name" value="GGDEF"/>
    <property type="match status" value="1"/>
</dbReference>
<evidence type="ECO:0000259" key="4">
    <source>
        <dbReference type="PROSITE" id="PS50113"/>
    </source>
</evidence>
<dbReference type="PANTHER" id="PTHR45138">
    <property type="entry name" value="REGULATORY COMPONENTS OF SENSORY TRANSDUCTION SYSTEM"/>
    <property type="match status" value="1"/>
</dbReference>
<feature type="domain" description="PAS" evidence="3">
    <location>
        <begin position="15"/>
        <end position="74"/>
    </location>
</feature>
<sequence>MHLHDSMMNGSMMNDSAVYKTLLESTKAIPWKIDWATMTFAYIGPQIETLLGWPQGSWLSANDWAERMHPEDREWVVNFCVAQSQSGLDHEADYRALTRDGRYVWIRDVVHVLRNAAGEVEALVGFMFDISERKQTEQKLLQLQKQLEELSYQDGLTGVANRRMFDNRLQMEWSNAQRNSLPLSLILLDIDYFKQYNDHYGHVRGDDCLKSVGQALSGAAVRPRDLLARYGGEEFVLLLPETDAQAAAQVAERCRQLIREQNIQHAHSQVAPLLTISLGVGTLVPGPFDQPEAFLERVDSLLYKAKHQGRDQAVLA</sequence>
<evidence type="ECO:0000256" key="2">
    <source>
        <dbReference type="ARBA" id="ARBA00034247"/>
    </source>
</evidence>
<dbReference type="InterPro" id="IPR001610">
    <property type="entry name" value="PAC"/>
</dbReference>
<proteinExistence type="predicted"/>
<dbReference type="PROSITE" id="PS50112">
    <property type="entry name" value="PAS"/>
    <property type="match status" value="1"/>
</dbReference>
<dbReference type="InterPro" id="IPR000014">
    <property type="entry name" value="PAS"/>
</dbReference>
<protein>
    <recommendedName>
        <fullName evidence="1">diguanylate cyclase</fullName>
        <ecNumber evidence="1">2.7.7.65</ecNumber>
    </recommendedName>
</protein>
<dbReference type="CDD" id="cd00130">
    <property type="entry name" value="PAS"/>
    <property type="match status" value="1"/>
</dbReference>
<dbReference type="Gene3D" id="3.30.450.20">
    <property type="entry name" value="PAS domain"/>
    <property type="match status" value="1"/>
</dbReference>
<dbReference type="EMBL" id="FNHO01000001">
    <property type="protein sequence ID" value="SDL98304.1"/>
    <property type="molecule type" value="Genomic_DNA"/>
</dbReference>
<reference evidence="6 7" key="1">
    <citation type="submission" date="2016-10" db="EMBL/GenBank/DDBJ databases">
        <authorList>
            <person name="Varghese N."/>
            <person name="Submissions S."/>
        </authorList>
    </citation>
    <scope>NUCLEOTIDE SEQUENCE [LARGE SCALE GENOMIC DNA]</scope>
    <source>
        <strain evidence="6 7">DSM 6083</strain>
    </source>
</reference>
<evidence type="ECO:0000259" key="3">
    <source>
        <dbReference type="PROSITE" id="PS50112"/>
    </source>
</evidence>
<dbReference type="InterPro" id="IPR029787">
    <property type="entry name" value="Nucleotide_cyclase"/>
</dbReference>
<feature type="domain" description="GGDEF" evidence="5">
    <location>
        <begin position="181"/>
        <end position="316"/>
    </location>
</feature>
<dbReference type="InterPro" id="IPR000700">
    <property type="entry name" value="PAS-assoc_C"/>
</dbReference>
<evidence type="ECO:0000259" key="5">
    <source>
        <dbReference type="PROSITE" id="PS50887"/>
    </source>
</evidence>
<keyword evidence="7" id="KW-1185">Reference proteome</keyword>
<dbReference type="CDD" id="cd01949">
    <property type="entry name" value="GGDEF"/>
    <property type="match status" value="1"/>
</dbReference>
<dbReference type="InterPro" id="IPR050469">
    <property type="entry name" value="Diguanylate_Cyclase"/>
</dbReference>
<dbReference type="Pfam" id="PF08447">
    <property type="entry name" value="PAS_3"/>
    <property type="match status" value="1"/>
</dbReference>
<dbReference type="NCBIfam" id="TIGR00229">
    <property type="entry name" value="sensory_box"/>
    <property type="match status" value="1"/>
</dbReference>
<dbReference type="GeneID" id="77258694"/>
<feature type="domain" description="PAC" evidence="4">
    <location>
        <begin position="90"/>
        <end position="142"/>
    </location>
</feature>
<dbReference type="RefSeq" id="WP_369804578.1">
    <property type="nucleotide sequence ID" value="NZ_CP007511.1"/>
</dbReference>
<dbReference type="InterPro" id="IPR000160">
    <property type="entry name" value="GGDEF_dom"/>
</dbReference>
<dbReference type="InterPro" id="IPR013655">
    <property type="entry name" value="PAS_fold_3"/>
</dbReference>
<evidence type="ECO:0000313" key="7">
    <source>
        <dbReference type="Proteomes" id="UP000182276"/>
    </source>
</evidence>
<comment type="catalytic activity">
    <reaction evidence="2">
        <text>2 GTP = 3',3'-c-di-GMP + 2 diphosphate</text>
        <dbReference type="Rhea" id="RHEA:24898"/>
        <dbReference type="ChEBI" id="CHEBI:33019"/>
        <dbReference type="ChEBI" id="CHEBI:37565"/>
        <dbReference type="ChEBI" id="CHEBI:58805"/>
        <dbReference type="EC" id="2.7.7.65"/>
    </reaction>
</comment>
<dbReference type="SMART" id="SM00086">
    <property type="entry name" value="PAC"/>
    <property type="match status" value="1"/>
</dbReference>
<accession>A0ABY0QW07</accession>
<dbReference type="PROSITE" id="PS50887">
    <property type="entry name" value="GGDEF"/>
    <property type="match status" value="1"/>
</dbReference>
<gene>
    <name evidence="6" type="ORF">SAMN05660875_101408</name>
</gene>
<dbReference type="NCBIfam" id="TIGR00254">
    <property type="entry name" value="GGDEF"/>
    <property type="match status" value="1"/>
</dbReference>
<dbReference type="PANTHER" id="PTHR45138:SF9">
    <property type="entry name" value="DIGUANYLATE CYCLASE DGCM-RELATED"/>
    <property type="match status" value="1"/>
</dbReference>
<dbReference type="PROSITE" id="PS50113">
    <property type="entry name" value="PAC"/>
    <property type="match status" value="1"/>
</dbReference>
<comment type="caution">
    <text evidence="6">The sequence shown here is derived from an EMBL/GenBank/DDBJ whole genome shotgun (WGS) entry which is preliminary data.</text>
</comment>
<name>A0ABY0QW07_9GAMM</name>
<dbReference type="InterPro" id="IPR035965">
    <property type="entry name" value="PAS-like_dom_sf"/>
</dbReference>
<evidence type="ECO:0000313" key="6">
    <source>
        <dbReference type="EMBL" id="SDL98304.1"/>
    </source>
</evidence>